<accession>A0A6N2LHN3</accession>
<evidence type="ECO:0000313" key="1">
    <source>
        <dbReference type="EMBL" id="VFU39652.1"/>
    </source>
</evidence>
<dbReference type="AlphaFoldDB" id="A0A6N2LHN3"/>
<reference evidence="1" key="1">
    <citation type="submission" date="2019-03" db="EMBL/GenBank/DDBJ databases">
        <authorList>
            <person name="Mank J."/>
            <person name="Almeida P."/>
        </authorList>
    </citation>
    <scope>NUCLEOTIDE SEQUENCE</scope>
    <source>
        <strain evidence="1">78183</strain>
    </source>
</reference>
<dbReference type="EMBL" id="CAADRP010001530">
    <property type="protein sequence ID" value="VFU39652.1"/>
    <property type="molecule type" value="Genomic_DNA"/>
</dbReference>
<proteinExistence type="predicted"/>
<gene>
    <name evidence="1" type="ORF">SVIM_LOCUS221607</name>
</gene>
<sequence length="22" mass="2611">MLMSPFQVPRDSMNDIKVFRAK</sequence>
<protein>
    <submittedName>
        <fullName evidence="1">Uncharacterized protein</fullName>
    </submittedName>
</protein>
<organism evidence="1">
    <name type="scientific">Salix viminalis</name>
    <name type="common">Common osier</name>
    <name type="synonym">Basket willow</name>
    <dbReference type="NCBI Taxonomy" id="40686"/>
    <lineage>
        <taxon>Eukaryota</taxon>
        <taxon>Viridiplantae</taxon>
        <taxon>Streptophyta</taxon>
        <taxon>Embryophyta</taxon>
        <taxon>Tracheophyta</taxon>
        <taxon>Spermatophyta</taxon>
        <taxon>Magnoliopsida</taxon>
        <taxon>eudicotyledons</taxon>
        <taxon>Gunneridae</taxon>
        <taxon>Pentapetalae</taxon>
        <taxon>rosids</taxon>
        <taxon>fabids</taxon>
        <taxon>Malpighiales</taxon>
        <taxon>Salicaceae</taxon>
        <taxon>Saliceae</taxon>
        <taxon>Salix</taxon>
    </lineage>
</organism>
<name>A0A6N2LHN3_SALVM</name>